<dbReference type="InterPro" id="IPR050121">
    <property type="entry name" value="Cytochrome_P450_monoxygenase"/>
</dbReference>
<name>A0AAN8ENB6_9EURO</name>
<dbReference type="GO" id="GO:0020037">
    <property type="term" value="F:heme binding"/>
    <property type="evidence" value="ECO:0007669"/>
    <property type="project" value="InterPro"/>
</dbReference>
<dbReference type="Pfam" id="PF00067">
    <property type="entry name" value="p450"/>
    <property type="match status" value="2"/>
</dbReference>
<keyword evidence="3" id="KW-0812">Transmembrane</keyword>
<dbReference type="Proteomes" id="UP001316803">
    <property type="component" value="Unassembled WGS sequence"/>
</dbReference>
<dbReference type="GO" id="GO:0004497">
    <property type="term" value="F:monooxygenase activity"/>
    <property type="evidence" value="ECO:0007669"/>
    <property type="project" value="InterPro"/>
</dbReference>
<sequence length="527" mass="58414">MPVTFLQAAGGAILLRYAIVLSQAGPKLILTHAWTASILIALALWLTDRSLLYPNLRSPLRAFPRVPATNVMAERPRGKTPLNWFRQFPDADAVVMREPLGRMILFPTSPEALRDIMSTNSYHWEKNPGIRAFLGRVIGFGLIMAEGEDHKKQRKALTPAFNIRHIRALGPLMADKTQVLVEQLEKEGGVVEFSHWASRLTLDIIGPAALSREFGTLTSDDDPVAEAFGELLDPSPELITFMVSNMFLPQWFATRLPVKANRLIRVHCSKLRTLCRTILNEKHDGLKQAEEGAEDDILKNIVQSGQFTDEEVIDQMLTFLAAGHETTASALTWSMYLLALHKDVQARLRAEVRGSGEVESMPILNGVCEEVFRLYPTVPLTIRQSMCDTIVAGIGVPKGTVALIVPYAINRHPKHWNGVKTSSADEKSPGLSEKLDCEEFWPERWLMDGRINKHGGTNSNFCETTFLHGPRSCIGKDFAKAELKYAIAGLVAKLDIDIADPEREVIAGGTVTTKPIGGLNLRMKKVA</sequence>
<dbReference type="InterPro" id="IPR002401">
    <property type="entry name" value="Cyt_P450_E_grp-I"/>
</dbReference>
<evidence type="ECO:0008006" key="6">
    <source>
        <dbReference type="Google" id="ProtNLM"/>
    </source>
</evidence>
<feature type="binding site" description="axial binding residue" evidence="2">
    <location>
        <position position="473"/>
    </location>
    <ligand>
        <name>heme</name>
        <dbReference type="ChEBI" id="CHEBI:30413"/>
    </ligand>
    <ligandPart>
        <name>Fe</name>
        <dbReference type="ChEBI" id="CHEBI:18248"/>
    </ligandPart>
</feature>
<dbReference type="SUPFAM" id="SSF48264">
    <property type="entry name" value="Cytochrome P450"/>
    <property type="match status" value="1"/>
</dbReference>
<keyword evidence="2" id="KW-0349">Heme</keyword>
<dbReference type="Gene3D" id="1.10.630.10">
    <property type="entry name" value="Cytochrome P450"/>
    <property type="match status" value="1"/>
</dbReference>
<protein>
    <recommendedName>
        <fullName evidence="6">Cytochrome P450</fullName>
    </recommendedName>
</protein>
<evidence type="ECO:0000256" key="2">
    <source>
        <dbReference type="PIRSR" id="PIRSR602401-1"/>
    </source>
</evidence>
<keyword evidence="2" id="KW-0408">Iron</keyword>
<dbReference type="PANTHER" id="PTHR24305">
    <property type="entry name" value="CYTOCHROME P450"/>
    <property type="match status" value="1"/>
</dbReference>
<dbReference type="InterPro" id="IPR001128">
    <property type="entry name" value="Cyt_P450"/>
</dbReference>
<dbReference type="InterPro" id="IPR036396">
    <property type="entry name" value="Cyt_P450_sf"/>
</dbReference>
<accession>A0AAN8ENB6</accession>
<dbReference type="CDD" id="cd11069">
    <property type="entry name" value="CYP_FUM15-like"/>
    <property type="match status" value="1"/>
</dbReference>
<reference evidence="4 5" key="1">
    <citation type="submission" date="2022-12" db="EMBL/GenBank/DDBJ databases">
        <title>Genomic features and morphological characterization of a novel Knufia sp. strain isolated from spacecraft assembly facility.</title>
        <authorList>
            <person name="Teixeira M."/>
            <person name="Chander A.M."/>
            <person name="Stajich J.E."/>
            <person name="Venkateswaran K."/>
        </authorList>
    </citation>
    <scope>NUCLEOTIDE SEQUENCE [LARGE SCALE GENOMIC DNA]</scope>
    <source>
        <strain evidence="4 5">FJI-L2-BK-P2</strain>
    </source>
</reference>
<comment type="similarity">
    <text evidence="1">Belongs to the cytochrome P450 family.</text>
</comment>
<dbReference type="EMBL" id="JAKLMC020000003">
    <property type="protein sequence ID" value="KAK5957490.1"/>
    <property type="molecule type" value="Genomic_DNA"/>
</dbReference>
<evidence type="ECO:0000313" key="4">
    <source>
        <dbReference type="EMBL" id="KAK5957490.1"/>
    </source>
</evidence>
<keyword evidence="2" id="KW-0479">Metal-binding</keyword>
<dbReference type="PRINTS" id="PR00463">
    <property type="entry name" value="EP450I"/>
</dbReference>
<evidence type="ECO:0000256" key="1">
    <source>
        <dbReference type="ARBA" id="ARBA00010617"/>
    </source>
</evidence>
<organism evidence="4 5">
    <name type="scientific">Knufia fluminis</name>
    <dbReference type="NCBI Taxonomy" id="191047"/>
    <lineage>
        <taxon>Eukaryota</taxon>
        <taxon>Fungi</taxon>
        <taxon>Dikarya</taxon>
        <taxon>Ascomycota</taxon>
        <taxon>Pezizomycotina</taxon>
        <taxon>Eurotiomycetes</taxon>
        <taxon>Chaetothyriomycetidae</taxon>
        <taxon>Chaetothyriales</taxon>
        <taxon>Trichomeriaceae</taxon>
        <taxon>Knufia</taxon>
    </lineage>
</organism>
<evidence type="ECO:0000313" key="5">
    <source>
        <dbReference type="Proteomes" id="UP001316803"/>
    </source>
</evidence>
<comment type="caution">
    <text evidence="4">The sequence shown here is derived from an EMBL/GenBank/DDBJ whole genome shotgun (WGS) entry which is preliminary data.</text>
</comment>
<dbReference type="GO" id="GO:0005506">
    <property type="term" value="F:iron ion binding"/>
    <property type="evidence" value="ECO:0007669"/>
    <property type="project" value="InterPro"/>
</dbReference>
<dbReference type="AlphaFoldDB" id="A0AAN8ENB6"/>
<dbReference type="PANTHER" id="PTHR24305:SF166">
    <property type="entry name" value="CYTOCHROME P450 12A4, MITOCHONDRIAL-RELATED"/>
    <property type="match status" value="1"/>
</dbReference>
<keyword evidence="3" id="KW-0472">Membrane</keyword>
<dbReference type="PRINTS" id="PR00385">
    <property type="entry name" value="P450"/>
</dbReference>
<proteinExistence type="inferred from homology"/>
<gene>
    <name evidence="4" type="ORF">OHC33_001865</name>
</gene>
<keyword evidence="3" id="KW-1133">Transmembrane helix</keyword>
<keyword evidence="5" id="KW-1185">Reference proteome</keyword>
<comment type="cofactor">
    <cofactor evidence="2">
        <name>heme</name>
        <dbReference type="ChEBI" id="CHEBI:30413"/>
    </cofactor>
</comment>
<evidence type="ECO:0000256" key="3">
    <source>
        <dbReference type="SAM" id="Phobius"/>
    </source>
</evidence>
<dbReference type="GO" id="GO:0016705">
    <property type="term" value="F:oxidoreductase activity, acting on paired donors, with incorporation or reduction of molecular oxygen"/>
    <property type="evidence" value="ECO:0007669"/>
    <property type="project" value="InterPro"/>
</dbReference>
<feature type="transmembrane region" description="Helical" evidence="3">
    <location>
        <begin position="28"/>
        <end position="47"/>
    </location>
</feature>